<feature type="chain" id="PRO_5004934266" description="HIT-type domain-containing protein" evidence="1">
    <location>
        <begin position="25"/>
        <end position="178"/>
    </location>
</feature>
<proteinExistence type="predicted"/>
<gene>
    <name evidence="2" type="ORF">A1O3_09065</name>
</gene>
<dbReference type="EMBL" id="AMGY01000009">
    <property type="protein sequence ID" value="EXJ77906.1"/>
    <property type="molecule type" value="Genomic_DNA"/>
</dbReference>
<evidence type="ECO:0000313" key="2">
    <source>
        <dbReference type="EMBL" id="EXJ77906.1"/>
    </source>
</evidence>
<name>W9XLS2_9EURO</name>
<dbReference type="GeneID" id="19173151"/>
<dbReference type="Proteomes" id="UP000019478">
    <property type="component" value="Unassembled WGS sequence"/>
</dbReference>
<dbReference type="HOGENOM" id="CLU_129394_0_0_1"/>
<evidence type="ECO:0008006" key="4">
    <source>
        <dbReference type="Google" id="ProtNLM"/>
    </source>
</evidence>
<protein>
    <recommendedName>
        <fullName evidence="4">HIT-type domain-containing protein</fullName>
    </recommendedName>
</protein>
<evidence type="ECO:0000256" key="1">
    <source>
        <dbReference type="SAM" id="SignalP"/>
    </source>
</evidence>
<reference evidence="2 3" key="1">
    <citation type="submission" date="2013-03" db="EMBL/GenBank/DDBJ databases">
        <title>The Genome Sequence of Capronia epimyces CBS 606.96.</title>
        <authorList>
            <consortium name="The Broad Institute Genomics Platform"/>
            <person name="Cuomo C."/>
            <person name="de Hoog S."/>
            <person name="Gorbushina A."/>
            <person name="Walker B."/>
            <person name="Young S.K."/>
            <person name="Zeng Q."/>
            <person name="Gargeya S."/>
            <person name="Fitzgerald M."/>
            <person name="Haas B."/>
            <person name="Abouelleil A."/>
            <person name="Allen A.W."/>
            <person name="Alvarado L."/>
            <person name="Arachchi H.M."/>
            <person name="Berlin A.M."/>
            <person name="Chapman S.B."/>
            <person name="Gainer-Dewar J."/>
            <person name="Goldberg J."/>
            <person name="Griggs A."/>
            <person name="Gujja S."/>
            <person name="Hansen M."/>
            <person name="Howarth C."/>
            <person name="Imamovic A."/>
            <person name="Ireland A."/>
            <person name="Larimer J."/>
            <person name="McCowan C."/>
            <person name="Murphy C."/>
            <person name="Pearson M."/>
            <person name="Poon T.W."/>
            <person name="Priest M."/>
            <person name="Roberts A."/>
            <person name="Saif S."/>
            <person name="Shea T."/>
            <person name="Sisk P."/>
            <person name="Sykes S."/>
            <person name="Wortman J."/>
            <person name="Nusbaum C."/>
            <person name="Birren B."/>
        </authorList>
    </citation>
    <scope>NUCLEOTIDE SEQUENCE [LARGE SCALE GENOMIC DNA]</scope>
    <source>
        <strain evidence="2 3">CBS 606.96</strain>
    </source>
</reference>
<feature type="signal peptide" evidence="1">
    <location>
        <begin position="1"/>
        <end position="24"/>
    </location>
</feature>
<dbReference type="RefSeq" id="XP_007737351.1">
    <property type="nucleotide sequence ID" value="XM_007739161.1"/>
</dbReference>
<sequence length="178" mass="20014">MWKTSAPICQRLVVITQIISCVSSNVADRDNHQHYSCSLQCFKTHKAVCSNVDPEKSAQPPLVTEIFPSTEEARSLPFTDLLVRDPRLPKLFEQYPSLRAKLQLIFQTAVSAEQEEAYQTRTPGAHKTHRSLEQRIAQAMRMLEYNLSSESADASGMTAFAALVADLGFNEQRQTRIS</sequence>
<dbReference type="AlphaFoldDB" id="W9XLS2"/>
<keyword evidence="3" id="KW-1185">Reference proteome</keyword>
<organism evidence="2 3">
    <name type="scientific">Capronia epimyces CBS 606.96</name>
    <dbReference type="NCBI Taxonomy" id="1182542"/>
    <lineage>
        <taxon>Eukaryota</taxon>
        <taxon>Fungi</taxon>
        <taxon>Dikarya</taxon>
        <taxon>Ascomycota</taxon>
        <taxon>Pezizomycotina</taxon>
        <taxon>Eurotiomycetes</taxon>
        <taxon>Chaetothyriomycetidae</taxon>
        <taxon>Chaetothyriales</taxon>
        <taxon>Herpotrichiellaceae</taxon>
        <taxon>Capronia</taxon>
    </lineage>
</organism>
<evidence type="ECO:0000313" key="3">
    <source>
        <dbReference type="Proteomes" id="UP000019478"/>
    </source>
</evidence>
<accession>W9XLS2</accession>
<dbReference type="STRING" id="1182542.W9XLS2"/>
<comment type="caution">
    <text evidence="2">The sequence shown here is derived from an EMBL/GenBank/DDBJ whole genome shotgun (WGS) entry which is preliminary data.</text>
</comment>
<dbReference type="OrthoDB" id="18412at2759"/>
<keyword evidence="1" id="KW-0732">Signal</keyword>